<feature type="repeat" description="WD" evidence="3">
    <location>
        <begin position="1192"/>
        <end position="1225"/>
    </location>
</feature>
<dbReference type="InterPro" id="IPR019775">
    <property type="entry name" value="WD40_repeat_CS"/>
</dbReference>
<feature type="repeat" description="WD" evidence="3">
    <location>
        <begin position="1283"/>
        <end position="1324"/>
    </location>
</feature>
<feature type="repeat" description="WD" evidence="3">
    <location>
        <begin position="834"/>
        <end position="875"/>
    </location>
</feature>
<feature type="domain" description="Novel STAND NTPase 1" evidence="4">
    <location>
        <begin position="119"/>
        <end position="557"/>
    </location>
</feature>
<dbReference type="PROSITE" id="PS00678">
    <property type="entry name" value="WD_REPEATS_1"/>
    <property type="match status" value="3"/>
</dbReference>
<evidence type="ECO:0000256" key="2">
    <source>
        <dbReference type="ARBA" id="ARBA00022737"/>
    </source>
</evidence>
<dbReference type="SUPFAM" id="SSF50978">
    <property type="entry name" value="WD40 repeat-like"/>
    <property type="match status" value="1"/>
</dbReference>
<dbReference type="SMART" id="SM00320">
    <property type="entry name" value="WD40"/>
    <property type="match status" value="13"/>
</dbReference>
<dbReference type="RefSeq" id="WP_378325413.1">
    <property type="nucleotide sequence ID" value="NZ_JBHTGP010000018.1"/>
</dbReference>
<evidence type="ECO:0000313" key="6">
    <source>
        <dbReference type="Proteomes" id="UP001597063"/>
    </source>
</evidence>
<keyword evidence="2" id="KW-0677">Repeat</keyword>
<dbReference type="Proteomes" id="UP001597063">
    <property type="component" value="Unassembled WGS sequence"/>
</dbReference>
<keyword evidence="1 3" id="KW-0853">WD repeat</keyword>
<dbReference type="CDD" id="cd00200">
    <property type="entry name" value="WD40"/>
    <property type="match status" value="2"/>
</dbReference>
<dbReference type="Gene3D" id="2.130.10.10">
    <property type="entry name" value="YVTN repeat-like/Quinoprotein amine dehydrogenase"/>
    <property type="match status" value="4"/>
</dbReference>
<reference evidence="6" key="1">
    <citation type="journal article" date="2019" name="Int. J. Syst. Evol. Microbiol.">
        <title>The Global Catalogue of Microorganisms (GCM) 10K type strain sequencing project: providing services to taxonomists for standard genome sequencing and annotation.</title>
        <authorList>
            <consortium name="The Broad Institute Genomics Platform"/>
            <consortium name="The Broad Institute Genome Sequencing Center for Infectious Disease"/>
            <person name="Wu L."/>
            <person name="Ma J."/>
        </authorList>
    </citation>
    <scope>NUCLEOTIDE SEQUENCE [LARGE SCALE GENOMIC DNA]</scope>
    <source>
        <strain evidence="6">JCM 9371</strain>
    </source>
</reference>
<feature type="repeat" description="WD" evidence="3">
    <location>
        <begin position="926"/>
        <end position="967"/>
    </location>
</feature>
<dbReference type="EMBL" id="JBHTGP010000018">
    <property type="protein sequence ID" value="MFD0690732.1"/>
    <property type="molecule type" value="Genomic_DNA"/>
</dbReference>
<dbReference type="Pfam" id="PF00400">
    <property type="entry name" value="WD40"/>
    <property type="match status" value="8"/>
</dbReference>
<dbReference type="PRINTS" id="PR00320">
    <property type="entry name" value="GPROTEINBRPT"/>
</dbReference>
<dbReference type="InterPro" id="IPR036322">
    <property type="entry name" value="WD40_repeat_dom_sf"/>
</dbReference>
<dbReference type="SUPFAM" id="SSF69322">
    <property type="entry name" value="Tricorn protease domain 2"/>
    <property type="match status" value="1"/>
</dbReference>
<feature type="repeat" description="WD" evidence="3">
    <location>
        <begin position="1146"/>
        <end position="1187"/>
    </location>
</feature>
<accession>A0ABW2XY18</accession>
<comment type="caution">
    <text evidence="5">The sequence shown here is derived from an EMBL/GenBank/DDBJ whole genome shotgun (WGS) entry which is preliminary data.</text>
</comment>
<organism evidence="5 6">
    <name type="scientific">Actinomadura fibrosa</name>
    <dbReference type="NCBI Taxonomy" id="111802"/>
    <lineage>
        <taxon>Bacteria</taxon>
        <taxon>Bacillati</taxon>
        <taxon>Actinomycetota</taxon>
        <taxon>Actinomycetes</taxon>
        <taxon>Streptosporangiales</taxon>
        <taxon>Thermomonosporaceae</taxon>
        <taxon>Actinomadura</taxon>
    </lineage>
</organism>
<evidence type="ECO:0000256" key="3">
    <source>
        <dbReference type="PROSITE-ProRule" id="PRU00221"/>
    </source>
</evidence>
<dbReference type="PROSITE" id="PS50082">
    <property type="entry name" value="WD_REPEATS_2"/>
    <property type="match status" value="6"/>
</dbReference>
<dbReference type="Pfam" id="PF20703">
    <property type="entry name" value="nSTAND1"/>
    <property type="match status" value="1"/>
</dbReference>
<feature type="repeat" description="WD" evidence="3">
    <location>
        <begin position="1238"/>
        <end position="1271"/>
    </location>
</feature>
<dbReference type="InterPro" id="IPR015943">
    <property type="entry name" value="WD40/YVTN_repeat-like_dom_sf"/>
</dbReference>
<dbReference type="InterPro" id="IPR049052">
    <property type="entry name" value="nSTAND1"/>
</dbReference>
<dbReference type="InterPro" id="IPR001680">
    <property type="entry name" value="WD40_rpt"/>
</dbReference>
<evidence type="ECO:0000259" key="4">
    <source>
        <dbReference type="Pfam" id="PF20703"/>
    </source>
</evidence>
<proteinExistence type="predicted"/>
<gene>
    <name evidence="5" type="ORF">ACFQZM_40015</name>
</gene>
<dbReference type="PANTHER" id="PTHR19879:SF9">
    <property type="entry name" value="TRANSCRIPTION INITIATION FACTOR TFIID SUBUNIT 5"/>
    <property type="match status" value="1"/>
</dbReference>
<dbReference type="CDD" id="cd00093">
    <property type="entry name" value="HTH_XRE"/>
    <property type="match status" value="1"/>
</dbReference>
<name>A0ABW2XY18_9ACTN</name>
<dbReference type="InterPro" id="IPR020472">
    <property type="entry name" value="WD40_PAC1"/>
</dbReference>
<sequence length="1352" mass="142242">MPEPPQKGAESAGAFRPDPRLIAGPADFASALRVLRAQSGLSFRRVAALLNKDAAETVSVSTLSGWFNGAHLPTSMLAGAVPRLLAVLGEEDPAEVAAWLAALERVRVRPGPRPSGAAPFRGLEAYGPEHAEYFCGRGALTAGLLDLAERAYARGTPAIVVGPSGSGKSSLLGAGLVPAWPRRGSAAGRAWSHRILTPGDRPVLELARLLYERTRGEDPPEEARAALSGADAAKWTESIEGDILDDPASCVRWLEAGNARNADETGDPGRILIVVDQFEELFTSVEDEAQRQSFVEALFALAGAPPGAGDVPAGTPPALVVLGMRADFYTRAVQIPRLVPVLQDAQLVVGPMSEAELREVLTEPARRANLALSTGLVELLVRDMAPAGGDPAGAAHDPGTLPLLSHALLATWMQAKGRMLTAEHYRAGGGVRGAVARTAEEAFTALAPAQRDVARRLFLRLVRIEQGASDTRRRVPYDELRHGADREAGPVREVLDQFIVARLVTADRAMVEISHEVLIGAWPRLREWLAADRDWLRVRGRLTADAARWLESGRDPDTLYRGGSLQVAREWADERGRRPELNALEARFLDAGIARRAEEQRRARRRARRLRRLVAALSALLLVSALLTVYAFQQRGVAERERTTASSRLTAAWADRLREQDVSLSMQLALAAYRMAPTAEARSSLLNSTAVPAATRLRPAAGKATRVAVRADGRLLAAGTDLGSVELWTADGDGRFRAAGSLPAGAGGPVAALALSADGRILAAAGDRDRSIRLWSVADPARPVAIGAPAVPAPPVASMALTPDGRALAAGGEGKRVYLWSLARLPAVAPPVALAGPTGAIKAVALAPGGRTLAAGGKDRVVRLWDIADPARPRRLATLTGPASQVFSIAVSPDGGTLAAGTGAQHSVYLWRISDPRRPRRLGAPLTGPASWVNAVAFSADGAVLAAASSDKLVWLFDVAGRRAVGRLPHPSPVVAAVHRDAHSFVTLGEDGTVRAWMVPGPVITGPADTVFGLSFDAAGRRLGIAPGSRDNTVTVWSPTDIQRPVRLGRPARNAPDAVPYSGAGTLTPDGRVFAVGDTAGGIQLWDVADPARPARLGPAVPAAADLVESVTASGDGRLLAVGADDGAVHLVDITDPRRPVKGADLTGPAKLVYNCAISRDGRLLAAASGDGDAYLWDIADRRRPRRLATLAGSTTDEAYAVAFSPDGRTLAVGKANGSVQLWDVTHPGAPGVLGAPLTGPASVVYSLAFGPGAPTLAVGDTDNTVWLWDLARPRDPVHLATLTGPTMSVLSVAFSPDGRTVAAGGHDHTVRLWDVDPESAAAFVCAVAGQPVTRQEWTRYVSGRKYDPPCR</sequence>
<evidence type="ECO:0000256" key="1">
    <source>
        <dbReference type="ARBA" id="ARBA00022574"/>
    </source>
</evidence>
<dbReference type="PROSITE" id="PS50294">
    <property type="entry name" value="WD_REPEATS_REGION"/>
    <property type="match status" value="4"/>
</dbReference>
<dbReference type="PANTHER" id="PTHR19879">
    <property type="entry name" value="TRANSCRIPTION INITIATION FACTOR TFIID"/>
    <property type="match status" value="1"/>
</dbReference>
<keyword evidence="6" id="KW-1185">Reference proteome</keyword>
<protein>
    <recommendedName>
        <fullName evidence="4">Novel STAND NTPase 1 domain-containing protein</fullName>
    </recommendedName>
</protein>
<evidence type="ECO:0000313" key="5">
    <source>
        <dbReference type="EMBL" id="MFD0690732.1"/>
    </source>
</evidence>
<dbReference type="InterPro" id="IPR001387">
    <property type="entry name" value="Cro/C1-type_HTH"/>
</dbReference>